<evidence type="ECO:0000259" key="3">
    <source>
        <dbReference type="Pfam" id="PF01507"/>
    </source>
</evidence>
<evidence type="ECO:0000313" key="5">
    <source>
        <dbReference type="Proteomes" id="UP000242502"/>
    </source>
</evidence>
<name>A0A1D2QRA8_9GAMM</name>
<accession>A0A1D2QRA8</accession>
<dbReference type="AlphaFoldDB" id="A0A1D2QRA8"/>
<dbReference type="SUPFAM" id="SSF52402">
    <property type="entry name" value="Adenine nucleotide alpha hydrolases-like"/>
    <property type="match status" value="1"/>
</dbReference>
<dbReference type="EMBL" id="MDLC01000013">
    <property type="protein sequence ID" value="ODS24107.1"/>
    <property type="molecule type" value="Genomic_DNA"/>
</dbReference>
<dbReference type="InterPro" id="IPR014729">
    <property type="entry name" value="Rossmann-like_a/b/a_fold"/>
</dbReference>
<evidence type="ECO:0000256" key="1">
    <source>
        <dbReference type="ARBA" id="ARBA00009732"/>
    </source>
</evidence>
<dbReference type="InterPro" id="IPR002500">
    <property type="entry name" value="PAPS_reduct_dom"/>
</dbReference>
<feature type="domain" description="Phosphoadenosine phosphosulphate reductase" evidence="3">
    <location>
        <begin position="34"/>
        <end position="190"/>
    </location>
</feature>
<comment type="caution">
    <text evidence="4">The sequence shown here is derived from an EMBL/GenBank/DDBJ whole genome shotgun (WGS) entry which is preliminary data.</text>
</comment>
<dbReference type="Gene3D" id="3.40.50.620">
    <property type="entry name" value="HUPs"/>
    <property type="match status" value="1"/>
</dbReference>
<dbReference type="GO" id="GO:0019379">
    <property type="term" value="P:sulfate assimilation, phosphoadenylyl sulfate reduction by phosphoadenylyl-sulfate reductase (thioredoxin)"/>
    <property type="evidence" value="ECO:0007669"/>
    <property type="project" value="TreeGrafter"/>
</dbReference>
<protein>
    <submittedName>
        <fullName evidence="4">Phosphoadenylylsulfate reductase</fullName>
    </submittedName>
</protein>
<reference evidence="4 5" key="1">
    <citation type="journal article" date="2016" name="Appl. Environ. Microbiol.">
        <title>Lack of Overt Genome Reduction in the Bryostatin-Producing Bryozoan Symbiont "Candidatus Endobugula sertula".</title>
        <authorList>
            <person name="Miller I.J."/>
            <person name="Vanee N."/>
            <person name="Fong S.S."/>
            <person name="Lim-Fong G.E."/>
            <person name="Kwan J.C."/>
        </authorList>
    </citation>
    <scope>NUCLEOTIDE SEQUENCE [LARGE SCALE GENOMIC DNA]</scope>
    <source>
        <strain evidence="4">AB1-4</strain>
    </source>
</reference>
<dbReference type="PANTHER" id="PTHR46509:SF1">
    <property type="entry name" value="PHOSPHOADENOSINE PHOSPHOSULFATE REDUCTASE"/>
    <property type="match status" value="1"/>
</dbReference>
<proteinExistence type="inferred from homology"/>
<dbReference type="STRING" id="62101.AB835_05080"/>
<gene>
    <name evidence="4" type="ORF">AB835_05080</name>
</gene>
<dbReference type="GO" id="GO:0004604">
    <property type="term" value="F:phosphoadenylyl-sulfate reductase (thioredoxin) activity"/>
    <property type="evidence" value="ECO:0007669"/>
    <property type="project" value="TreeGrafter"/>
</dbReference>
<dbReference type="Proteomes" id="UP000242502">
    <property type="component" value="Unassembled WGS sequence"/>
</dbReference>
<organism evidence="4 5">
    <name type="scientific">Candidatus Endobugula sertula</name>
    <name type="common">Bugula neritina bacterial symbiont</name>
    <dbReference type="NCBI Taxonomy" id="62101"/>
    <lineage>
        <taxon>Bacteria</taxon>
        <taxon>Pseudomonadati</taxon>
        <taxon>Pseudomonadota</taxon>
        <taxon>Gammaproteobacteria</taxon>
        <taxon>Cellvibrionales</taxon>
        <taxon>Cellvibrionaceae</taxon>
        <taxon>Candidatus Endobugula</taxon>
    </lineage>
</organism>
<comment type="similarity">
    <text evidence="1">Belongs to the PAPS reductase family. CysH subfamily.</text>
</comment>
<dbReference type="PANTHER" id="PTHR46509">
    <property type="entry name" value="PHOSPHOADENOSINE PHOSPHOSULFATE REDUCTASE"/>
    <property type="match status" value="1"/>
</dbReference>
<comment type="pathway">
    <text evidence="2">Sulfur metabolism; hydrogen sulfide biosynthesis; sulfite from sulfate.</text>
</comment>
<dbReference type="GO" id="GO:0005737">
    <property type="term" value="C:cytoplasm"/>
    <property type="evidence" value="ECO:0007669"/>
    <property type="project" value="TreeGrafter"/>
</dbReference>
<evidence type="ECO:0000256" key="2">
    <source>
        <dbReference type="ARBA" id="ARBA00024327"/>
    </source>
</evidence>
<dbReference type="Pfam" id="PF01507">
    <property type="entry name" value="PAPS_reduct"/>
    <property type="match status" value="1"/>
</dbReference>
<sequence length="212" mass="24536">MTEQPNLADINQTLKQQSPESIIQWALEQQQKTIVTTNFGPHEAAILHMVSQHCPDIPVVCIDHGYNTEATYRFAEELTQRLLLNMHYYTPKVTAKRRMVVYDGFPGIDDEQAHDVFTREVKLEPFHRAMLELKPDIWLTAIRKDQTAFRGSLDIVTKDSNIGALKVAPLFYWSESEVEDYLKKHDLPIERDYFDPTKVLTHRECGLHLGKT</sequence>
<evidence type="ECO:0000313" key="4">
    <source>
        <dbReference type="EMBL" id="ODS24107.1"/>
    </source>
</evidence>